<evidence type="ECO:0000256" key="1">
    <source>
        <dbReference type="PROSITE-ProRule" id="PRU00042"/>
    </source>
</evidence>
<dbReference type="EMBL" id="JANTQA010000051">
    <property type="protein sequence ID" value="KAJ3430474.1"/>
    <property type="molecule type" value="Genomic_DNA"/>
</dbReference>
<evidence type="ECO:0000259" key="3">
    <source>
        <dbReference type="PROSITE" id="PS50157"/>
    </source>
</evidence>
<evidence type="ECO:0000256" key="2">
    <source>
        <dbReference type="SAM" id="MobiDB-lite"/>
    </source>
</evidence>
<proteinExistence type="predicted"/>
<evidence type="ECO:0000313" key="5">
    <source>
        <dbReference type="Proteomes" id="UP001146793"/>
    </source>
</evidence>
<dbReference type="GO" id="GO:0008270">
    <property type="term" value="F:zinc ion binding"/>
    <property type="evidence" value="ECO:0007669"/>
    <property type="project" value="UniProtKB-KW"/>
</dbReference>
<feature type="region of interest" description="Disordered" evidence="2">
    <location>
        <begin position="56"/>
        <end position="78"/>
    </location>
</feature>
<keyword evidence="1" id="KW-0862">Zinc</keyword>
<feature type="compositionally biased region" description="Basic and acidic residues" evidence="2">
    <location>
        <begin position="56"/>
        <end position="73"/>
    </location>
</feature>
<dbReference type="InterPro" id="IPR013087">
    <property type="entry name" value="Znf_C2H2_type"/>
</dbReference>
<evidence type="ECO:0000313" key="4">
    <source>
        <dbReference type="EMBL" id="KAJ3430474.1"/>
    </source>
</evidence>
<gene>
    <name evidence="4" type="ORF">M0812_23482</name>
</gene>
<comment type="caution">
    <text evidence="4">The sequence shown here is derived from an EMBL/GenBank/DDBJ whole genome shotgun (WGS) entry which is preliminary data.</text>
</comment>
<dbReference type="PROSITE" id="PS50157">
    <property type="entry name" value="ZINC_FINGER_C2H2_2"/>
    <property type="match status" value="1"/>
</dbReference>
<keyword evidence="1" id="KW-0479">Metal-binding</keyword>
<reference evidence="4" key="1">
    <citation type="submission" date="2022-08" db="EMBL/GenBank/DDBJ databases">
        <title>Novel sulphate-reducing endosymbionts in the free-living metamonad Anaeramoeba.</title>
        <authorList>
            <person name="Jerlstrom-Hultqvist J."/>
            <person name="Cepicka I."/>
            <person name="Gallot-Lavallee L."/>
            <person name="Salas-Leiva D."/>
            <person name="Curtis B.A."/>
            <person name="Zahonova K."/>
            <person name="Pipaliya S."/>
            <person name="Dacks J."/>
            <person name="Roger A.J."/>
        </authorList>
    </citation>
    <scope>NUCLEOTIDE SEQUENCE</scope>
    <source>
        <strain evidence="4">Busselton2</strain>
    </source>
</reference>
<accession>A0AAV7YNX8</accession>
<name>A0AAV7YNX8_9EUKA</name>
<sequence length="197" mass="23236">MFHIHYNCLQCGKLFRTKNSLDKHISCYHVNFYKTVRKEKRKRNRVEYIQEQIDKKEKEKEKENKKEKEKENEDGGETEFIEEGEINTSNNFINSRGLEDIIHHNKDNLKDLEKLRNGIYLGGKKIQGVVSCFVGDTRESFPAKGMLQPGALNSCSFCKSELGDQNYSNGDFQYKKRERKDIIKIQEELNESYFHNL</sequence>
<dbReference type="Proteomes" id="UP001146793">
    <property type="component" value="Unassembled WGS sequence"/>
</dbReference>
<dbReference type="PROSITE" id="PS00028">
    <property type="entry name" value="ZINC_FINGER_C2H2_1"/>
    <property type="match status" value="1"/>
</dbReference>
<protein>
    <submittedName>
        <fullName evidence="4">C2h2 type zinc finger transcription factor family-related</fullName>
    </submittedName>
</protein>
<keyword evidence="1" id="KW-0863">Zinc-finger</keyword>
<dbReference type="AlphaFoldDB" id="A0AAV7YNX8"/>
<feature type="domain" description="C2H2-type" evidence="3">
    <location>
        <begin position="6"/>
        <end position="34"/>
    </location>
</feature>
<organism evidence="4 5">
    <name type="scientific">Anaeramoeba flamelloides</name>
    <dbReference type="NCBI Taxonomy" id="1746091"/>
    <lineage>
        <taxon>Eukaryota</taxon>
        <taxon>Metamonada</taxon>
        <taxon>Anaeramoebidae</taxon>
        <taxon>Anaeramoeba</taxon>
    </lineage>
</organism>